<name>A0A813AQN8_9DINO</name>
<reference evidence="1" key="1">
    <citation type="submission" date="2021-02" db="EMBL/GenBank/DDBJ databases">
        <authorList>
            <person name="Dougan E. K."/>
            <person name="Rhodes N."/>
            <person name="Thang M."/>
            <person name="Chan C."/>
        </authorList>
    </citation>
    <scope>NUCLEOTIDE SEQUENCE</scope>
</reference>
<sequence length="153" mass="16853">MPEDYSIPPQARCLKQAAKSLLTAPLSSSGQWQSDHGDAESVLKLCSRGEAQSLLIVPQASLVCKLELGDRNLKYHQQCPRDTAATLPRTEPSARVPESRVGGTWNSVLRPSLLCPQPDHPISFCGKLFCCQNRLHRKHKDLAAQTGNESMCF</sequence>
<evidence type="ECO:0000313" key="2">
    <source>
        <dbReference type="Proteomes" id="UP000601435"/>
    </source>
</evidence>
<organism evidence="1 2">
    <name type="scientific">Symbiodinium necroappetens</name>
    <dbReference type="NCBI Taxonomy" id="1628268"/>
    <lineage>
        <taxon>Eukaryota</taxon>
        <taxon>Sar</taxon>
        <taxon>Alveolata</taxon>
        <taxon>Dinophyceae</taxon>
        <taxon>Suessiales</taxon>
        <taxon>Symbiodiniaceae</taxon>
        <taxon>Symbiodinium</taxon>
    </lineage>
</organism>
<dbReference type="OrthoDB" id="423658at2759"/>
<protein>
    <submittedName>
        <fullName evidence="1">ACC1 protein</fullName>
    </submittedName>
</protein>
<dbReference type="Proteomes" id="UP000601435">
    <property type="component" value="Unassembled WGS sequence"/>
</dbReference>
<gene>
    <name evidence="1" type="primary">ACC1</name>
    <name evidence="1" type="ORF">SNEC2469_LOCUS28427</name>
</gene>
<dbReference type="Gene3D" id="3.50.80.10">
    <property type="entry name" value="D-tyrosyl-tRNA(Tyr) deacylase"/>
    <property type="match status" value="1"/>
</dbReference>
<evidence type="ECO:0000313" key="1">
    <source>
        <dbReference type="EMBL" id="CAE7874517.1"/>
    </source>
</evidence>
<dbReference type="InterPro" id="IPR023509">
    <property type="entry name" value="DTD-like_sf"/>
</dbReference>
<proteinExistence type="predicted"/>
<keyword evidence="2" id="KW-1185">Reference proteome</keyword>
<comment type="caution">
    <text evidence="1">The sequence shown here is derived from an EMBL/GenBank/DDBJ whole genome shotgun (WGS) entry which is preliminary data.</text>
</comment>
<dbReference type="EMBL" id="CAJNJA010061764">
    <property type="protein sequence ID" value="CAE7874517.1"/>
    <property type="molecule type" value="Genomic_DNA"/>
</dbReference>
<accession>A0A813AQN8</accession>
<dbReference type="AlphaFoldDB" id="A0A813AQN8"/>